<comment type="caution">
    <text evidence="2">The sequence shown here is derived from an EMBL/GenBank/DDBJ whole genome shotgun (WGS) entry which is preliminary data.</text>
</comment>
<keyword evidence="3" id="KW-1185">Reference proteome</keyword>
<sequence length="145" mass="16171">MVALSQTKEIGGKIRAFSPTEIQMMEQGRILLAHRAPGNLVIDLTSFSEAERFRPGEILQYLVSRGKTLVSLLQEVSEPREEKAEEIGEINTSASSSQGTSIKISSMGKDKWEEARQASSSKRKSQMESKENSEINSKNMKRKPN</sequence>
<protein>
    <submittedName>
        <fullName evidence="2">Uncharacterized protein</fullName>
    </submittedName>
</protein>
<dbReference type="EMBL" id="JAEAOA010000843">
    <property type="protein sequence ID" value="KAK3588400.1"/>
    <property type="molecule type" value="Genomic_DNA"/>
</dbReference>
<accession>A0AAE0SBP8</accession>
<evidence type="ECO:0000313" key="3">
    <source>
        <dbReference type="Proteomes" id="UP001195483"/>
    </source>
</evidence>
<gene>
    <name evidence="2" type="ORF">CHS0354_013726</name>
</gene>
<feature type="region of interest" description="Disordered" evidence="1">
    <location>
        <begin position="77"/>
        <end position="145"/>
    </location>
</feature>
<dbReference type="AlphaFoldDB" id="A0AAE0SBP8"/>
<evidence type="ECO:0000256" key="1">
    <source>
        <dbReference type="SAM" id="MobiDB-lite"/>
    </source>
</evidence>
<proteinExistence type="predicted"/>
<reference evidence="2" key="2">
    <citation type="journal article" date="2021" name="Genome Biol. Evol.">
        <title>Developing a high-quality reference genome for a parasitic bivalve with doubly uniparental inheritance (Bivalvia: Unionida).</title>
        <authorList>
            <person name="Smith C.H."/>
        </authorList>
    </citation>
    <scope>NUCLEOTIDE SEQUENCE</scope>
    <source>
        <strain evidence="2">CHS0354</strain>
        <tissue evidence="2">Mantle</tissue>
    </source>
</reference>
<evidence type="ECO:0000313" key="2">
    <source>
        <dbReference type="EMBL" id="KAK3588400.1"/>
    </source>
</evidence>
<reference evidence="2" key="1">
    <citation type="journal article" date="2021" name="Genome Biol. Evol.">
        <title>A High-Quality Reference Genome for a Parasitic Bivalve with Doubly Uniparental Inheritance (Bivalvia: Unionida).</title>
        <authorList>
            <person name="Smith C.H."/>
        </authorList>
    </citation>
    <scope>NUCLEOTIDE SEQUENCE</scope>
    <source>
        <strain evidence="2">CHS0354</strain>
    </source>
</reference>
<reference evidence="2" key="3">
    <citation type="submission" date="2023-05" db="EMBL/GenBank/DDBJ databases">
        <authorList>
            <person name="Smith C.H."/>
        </authorList>
    </citation>
    <scope>NUCLEOTIDE SEQUENCE</scope>
    <source>
        <strain evidence="2">CHS0354</strain>
        <tissue evidence="2">Mantle</tissue>
    </source>
</reference>
<feature type="compositionally biased region" description="Low complexity" evidence="1">
    <location>
        <begin position="92"/>
        <end position="106"/>
    </location>
</feature>
<organism evidence="2 3">
    <name type="scientific">Potamilus streckersoni</name>
    <dbReference type="NCBI Taxonomy" id="2493646"/>
    <lineage>
        <taxon>Eukaryota</taxon>
        <taxon>Metazoa</taxon>
        <taxon>Spiralia</taxon>
        <taxon>Lophotrochozoa</taxon>
        <taxon>Mollusca</taxon>
        <taxon>Bivalvia</taxon>
        <taxon>Autobranchia</taxon>
        <taxon>Heteroconchia</taxon>
        <taxon>Palaeoheterodonta</taxon>
        <taxon>Unionida</taxon>
        <taxon>Unionoidea</taxon>
        <taxon>Unionidae</taxon>
        <taxon>Ambleminae</taxon>
        <taxon>Lampsilini</taxon>
        <taxon>Potamilus</taxon>
    </lineage>
</organism>
<feature type="compositionally biased region" description="Basic and acidic residues" evidence="1">
    <location>
        <begin position="77"/>
        <end position="86"/>
    </location>
</feature>
<name>A0AAE0SBP8_9BIVA</name>
<dbReference type="Proteomes" id="UP001195483">
    <property type="component" value="Unassembled WGS sequence"/>
</dbReference>